<feature type="transmembrane region" description="Helical" evidence="2">
    <location>
        <begin position="81"/>
        <end position="102"/>
    </location>
</feature>
<evidence type="ECO:0000256" key="1">
    <source>
        <dbReference type="SAM" id="MobiDB-lite"/>
    </source>
</evidence>
<feature type="transmembrane region" description="Helical" evidence="2">
    <location>
        <begin position="114"/>
        <end position="139"/>
    </location>
</feature>
<evidence type="ECO:0000259" key="3">
    <source>
        <dbReference type="Pfam" id="PF20152"/>
    </source>
</evidence>
<evidence type="ECO:0000313" key="4">
    <source>
        <dbReference type="EMBL" id="EMD31240.1"/>
    </source>
</evidence>
<dbReference type="Pfam" id="PF20152">
    <property type="entry name" value="DUF6534"/>
    <property type="match status" value="1"/>
</dbReference>
<dbReference type="HOGENOM" id="CLU_1194765_0_0_1"/>
<feature type="transmembrane region" description="Helical" evidence="2">
    <location>
        <begin position="145"/>
        <end position="168"/>
    </location>
</feature>
<dbReference type="EMBL" id="KB445821">
    <property type="protein sequence ID" value="EMD31240.1"/>
    <property type="molecule type" value="Genomic_DNA"/>
</dbReference>
<keyword evidence="2" id="KW-0812">Transmembrane</keyword>
<feature type="transmembrane region" description="Helical" evidence="2">
    <location>
        <begin position="41"/>
        <end position="61"/>
    </location>
</feature>
<reference evidence="4 5" key="1">
    <citation type="journal article" date="2012" name="Proc. Natl. Acad. Sci. U.S.A.">
        <title>Comparative genomics of Ceriporiopsis subvermispora and Phanerochaete chrysosporium provide insight into selective ligninolysis.</title>
        <authorList>
            <person name="Fernandez-Fueyo E."/>
            <person name="Ruiz-Duenas F.J."/>
            <person name="Ferreira P."/>
            <person name="Floudas D."/>
            <person name="Hibbett D.S."/>
            <person name="Canessa P."/>
            <person name="Larrondo L.F."/>
            <person name="James T.Y."/>
            <person name="Seelenfreund D."/>
            <person name="Lobos S."/>
            <person name="Polanco R."/>
            <person name="Tello M."/>
            <person name="Honda Y."/>
            <person name="Watanabe T."/>
            <person name="Watanabe T."/>
            <person name="Ryu J.S."/>
            <person name="Kubicek C.P."/>
            <person name="Schmoll M."/>
            <person name="Gaskell J."/>
            <person name="Hammel K.E."/>
            <person name="St John F.J."/>
            <person name="Vanden Wymelenberg A."/>
            <person name="Sabat G."/>
            <person name="Splinter BonDurant S."/>
            <person name="Syed K."/>
            <person name="Yadav J.S."/>
            <person name="Doddapaneni H."/>
            <person name="Subramanian V."/>
            <person name="Lavin J.L."/>
            <person name="Oguiza J.A."/>
            <person name="Perez G."/>
            <person name="Pisabarro A.G."/>
            <person name="Ramirez L."/>
            <person name="Santoyo F."/>
            <person name="Master E."/>
            <person name="Coutinho P.M."/>
            <person name="Henrissat B."/>
            <person name="Lombard V."/>
            <person name="Magnuson J.K."/>
            <person name="Kuees U."/>
            <person name="Hori C."/>
            <person name="Igarashi K."/>
            <person name="Samejima M."/>
            <person name="Held B.W."/>
            <person name="Barry K.W."/>
            <person name="LaButti K.M."/>
            <person name="Lapidus A."/>
            <person name="Lindquist E.A."/>
            <person name="Lucas S.M."/>
            <person name="Riley R."/>
            <person name="Salamov A.A."/>
            <person name="Hoffmeister D."/>
            <person name="Schwenk D."/>
            <person name="Hadar Y."/>
            <person name="Yarden O."/>
            <person name="de Vries R.P."/>
            <person name="Wiebenga A."/>
            <person name="Stenlid J."/>
            <person name="Eastwood D."/>
            <person name="Grigoriev I.V."/>
            <person name="Berka R.M."/>
            <person name="Blanchette R.A."/>
            <person name="Kersten P."/>
            <person name="Martinez A.T."/>
            <person name="Vicuna R."/>
            <person name="Cullen D."/>
        </authorList>
    </citation>
    <scope>NUCLEOTIDE SEQUENCE [LARGE SCALE GENOMIC DNA]</scope>
    <source>
        <strain evidence="4 5">B</strain>
    </source>
</reference>
<keyword evidence="5" id="KW-1185">Reference proteome</keyword>
<evidence type="ECO:0000256" key="2">
    <source>
        <dbReference type="SAM" id="Phobius"/>
    </source>
</evidence>
<feature type="region of interest" description="Disordered" evidence="1">
    <location>
        <begin position="210"/>
        <end position="232"/>
    </location>
</feature>
<dbReference type="InterPro" id="IPR045339">
    <property type="entry name" value="DUF6534"/>
</dbReference>
<accession>M2QGS2</accession>
<dbReference type="AlphaFoldDB" id="M2QGS2"/>
<sequence length="232" mass="25012">MASVIDIVWFYVVENYGNLASLSAYAPGTVAEIVITRKATIPILIVGLSIAQWAFGVYYATTAQNAHSTSTLPSLAWVSTAGLACNLAGDILITTAMCYNLHKSRSGLKRSDKLINVLIVYTINSGLVPTIVVILAIILSNMLLATFWLLLPFLLIGKCYVNSALAMLRNISATVTFSTIDIAEMESGRLRVQRSSDTSHKIRDKQQAVLPLDGPQGDQGASGPMLYDNLST</sequence>
<name>M2QGS2_CERS8</name>
<protein>
    <recommendedName>
        <fullName evidence="3">DUF6534 domain-containing protein</fullName>
    </recommendedName>
</protein>
<proteinExistence type="predicted"/>
<dbReference type="Proteomes" id="UP000016930">
    <property type="component" value="Unassembled WGS sequence"/>
</dbReference>
<evidence type="ECO:0000313" key="5">
    <source>
        <dbReference type="Proteomes" id="UP000016930"/>
    </source>
</evidence>
<feature type="domain" description="DUF6534" evidence="3">
    <location>
        <begin position="87"/>
        <end position="169"/>
    </location>
</feature>
<keyword evidence="2" id="KW-1133">Transmembrane helix</keyword>
<dbReference type="OrthoDB" id="2757611at2759"/>
<gene>
    <name evidence="4" type="ORF">CERSUDRAFT_100589</name>
</gene>
<organism evidence="4 5">
    <name type="scientific">Ceriporiopsis subvermispora (strain B)</name>
    <name type="common">White-rot fungus</name>
    <name type="synonym">Gelatoporia subvermispora</name>
    <dbReference type="NCBI Taxonomy" id="914234"/>
    <lineage>
        <taxon>Eukaryota</taxon>
        <taxon>Fungi</taxon>
        <taxon>Dikarya</taxon>
        <taxon>Basidiomycota</taxon>
        <taxon>Agaricomycotina</taxon>
        <taxon>Agaricomycetes</taxon>
        <taxon>Polyporales</taxon>
        <taxon>Gelatoporiaceae</taxon>
        <taxon>Gelatoporia</taxon>
    </lineage>
</organism>
<keyword evidence="2" id="KW-0472">Membrane</keyword>